<evidence type="ECO:0000313" key="1">
    <source>
        <dbReference type="EMBL" id="DAD84864.1"/>
    </source>
</evidence>
<organism evidence="1">
    <name type="scientific">Myoviridae sp. ctfrL10</name>
    <dbReference type="NCBI Taxonomy" id="2826678"/>
    <lineage>
        <taxon>Viruses</taxon>
        <taxon>Duplodnaviria</taxon>
        <taxon>Heunggongvirae</taxon>
        <taxon>Uroviricota</taxon>
        <taxon>Caudoviricetes</taxon>
    </lineage>
</organism>
<dbReference type="EMBL" id="BK014968">
    <property type="protein sequence ID" value="DAD84864.1"/>
    <property type="molecule type" value="Genomic_DNA"/>
</dbReference>
<proteinExistence type="predicted"/>
<sequence length="399" mass="43145">MNKLTFLRENGGIPSSLPGEDHISGYIAYLADLPTAKAGVKDGYSATNRILPISSIERAEALGITADNAKWELRVLHHQLSEIYRINPGVQLYVGLFAKPSGGAYTFVELKLLQRYALGRLRQVGIWLGDKAADTALITTLSGVADSLAAASMPLSVLLAPKVTAPVASLPVNLHGSGKSRVSVVIAQDGEGVAAKLYGDEVNKTTKASVSALGAFLGILSRAKVHQSIAWVDQFPLGLSLPAFGDGTLLRDLDEAVVDTLDKAHYLFAVTYPDINGTYASDSHTMDDSQSDYAYLERVRTMDKAERGIRRYLVGKLSGNIYLDEATGKLQSHSVAYLETEANRALEDMTKAGELSGYKVYIDPDQDILRTSTIEVVIRNVPVGVARKFTLRIGYTNKI</sequence>
<dbReference type="InterPro" id="IPR019694">
    <property type="entry name" value="Phage_HP1_Orf23"/>
</dbReference>
<name>A0A8S5MRT1_9CAUD</name>
<reference evidence="1" key="1">
    <citation type="journal article" date="2021" name="Proc. Natl. Acad. Sci. U.S.A.">
        <title>A Catalog of Tens of Thousands of Viruses from Human Metagenomes Reveals Hidden Associations with Chronic Diseases.</title>
        <authorList>
            <person name="Tisza M.J."/>
            <person name="Buck C.B."/>
        </authorList>
    </citation>
    <scope>NUCLEOTIDE SEQUENCE</scope>
    <source>
        <strain evidence="1">CtfrL10</strain>
    </source>
</reference>
<protein>
    <submittedName>
        <fullName evidence="1">Tail sheath protein</fullName>
    </submittedName>
</protein>
<accession>A0A8S5MRT1</accession>
<dbReference type="Pfam" id="PF10758">
    <property type="entry name" value="DUF2586"/>
    <property type="match status" value="1"/>
</dbReference>